<keyword evidence="4" id="KW-0408">Iron</keyword>
<proteinExistence type="inferred from homology"/>
<keyword evidence="9" id="KW-1185">Reference proteome</keyword>
<feature type="signal peptide" evidence="6">
    <location>
        <begin position="1"/>
        <end position="23"/>
    </location>
</feature>
<evidence type="ECO:0000256" key="1">
    <source>
        <dbReference type="ARBA" id="ARBA00004196"/>
    </source>
</evidence>
<dbReference type="PROSITE" id="PS50983">
    <property type="entry name" value="FE_B12_PBP"/>
    <property type="match status" value="1"/>
</dbReference>
<accession>A0A4U0QQ65</accession>
<dbReference type="GO" id="GO:1901678">
    <property type="term" value="P:iron coordination entity transport"/>
    <property type="evidence" value="ECO:0007669"/>
    <property type="project" value="UniProtKB-ARBA"/>
</dbReference>
<evidence type="ECO:0000256" key="2">
    <source>
        <dbReference type="ARBA" id="ARBA00008814"/>
    </source>
</evidence>
<keyword evidence="4" id="KW-0406">Ion transport</keyword>
<evidence type="ECO:0000256" key="3">
    <source>
        <dbReference type="ARBA" id="ARBA00022448"/>
    </source>
</evidence>
<comment type="caution">
    <text evidence="8">The sequence shown here is derived from an EMBL/GenBank/DDBJ whole genome shotgun (WGS) entry which is preliminary data.</text>
</comment>
<name>A0A4U0QQ65_9RHOB</name>
<evidence type="ECO:0000256" key="4">
    <source>
        <dbReference type="ARBA" id="ARBA00022496"/>
    </source>
</evidence>
<dbReference type="InterPro" id="IPR051313">
    <property type="entry name" value="Bact_iron-sidero_bind"/>
</dbReference>
<dbReference type="RefSeq" id="WP_136857197.1">
    <property type="nucleotide sequence ID" value="NZ_SUNH01000017.1"/>
</dbReference>
<dbReference type="OrthoDB" id="63946at2"/>
<evidence type="ECO:0000256" key="5">
    <source>
        <dbReference type="ARBA" id="ARBA00022729"/>
    </source>
</evidence>
<dbReference type="PANTHER" id="PTHR30532:SF28">
    <property type="entry name" value="PETROBACTIN-BINDING PROTEIN YCLQ"/>
    <property type="match status" value="1"/>
</dbReference>
<dbReference type="SUPFAM" id="SSF53807">
    <property type="entry name" value="Helical backbone' metal receptor"/>
    <property type="match status" value="1"/>
</dbReference>
<sequence length="299" mass="30627">MRSIALSGLLAATLCSAPWAALAQVTVDTAQGPVTLEGMPQRVAVYDMAALDTITALGVTPAGTIDNILVPALRDVATDAAPVGTLFEPDLEALAGLGPDLVVVGGRSSTQLAAVSQVAPAIDMTLGTDLLADARARIETYGTLFDKTDEAAALTAALDAGLEELRAAADGQGTALIVMTNGPKMSAYGRDSRFGWIFAATGLEEAVPGLDSATHGQAISHEFIAQANPDWLLVVDRGAAIGEDGQGAMETLRSDLVAGTTAWQQDQVIQLDPAAAYISAGGYASTMAVLDQLTQAFAD</sequence>
<keyword evidence="3" id="KW-0813">Transport</keyword>
<organism evidence="8 9">
    <name type="scientific">Paracoccus hibiscisoli</name>
    <dbReference type="NCBI Taxonomy" id="2023261"/>
    <lineage>
        <taxon>Bacteria</taxon>
        <taxon>Pseudomonadati</taxon>
        <taxon>Pseudomonadota</taxon>
        <taxon>Alphaproteobacteria</taxon>
        <taxon>Rhodobacterales</taxon>
        <taxon>Paracoccaceae</taxon>
        <taxon>Paracoccus</taxon>
    </lineage>
</organism>
<dbReference type="InterPro" id="IPR033870">
    <property type="entry name" value="FatB"/>
</dbReference>
<keyword evidence="4" id="KW-0410">Iron transport</keyword>
<evidence type="ECO:0000259" key="7">
    <source>
        <dbReference type="PROSITE" id="PS50983"/>
    </source>
</evidence>
<evidence type="ECO:0000256" key="6">
    <source>
        <dbReference type="SAM" id="SignalP"/>
    </source>
</evidence>
<evidence type="ECO:0000313" key="8">
    <source>
        <dbReference type="EMBL" id="TJZ83362.1"/>
    </source>
</evidence>
<feature type="chain" id="PRO_5020248699" evidence="6">
    <location>
        <begin position="24"/>
        <end position="299"/>
    </location>
</feature>
<dbReference type="EMBL" id="SUNH01000017">
    <property type="protein sequence ID" value="TJZ83362.1"/>
    <property type="molecule type" value="Genomic_DNA"/>
</dbReference>
<gene>
    <name evidence="8" type="ORF">FA740_12950</name>
</gene>
<reference evidence="8 9" key="1">
    <citation type="submission" date="2019-04" db="EMBL/GenBank/DDBJ databases">
        <authorList>
            <person name="Li J."/>
        </authorList>
    </citation>
    <scope>NUCLEOTIDE SEQUENCE [LARGE SCALE GENOMIC DNA]</scope>
    <source>
        <strain evidence="8 9">CCTCC AB2016182</strain>
    </source>
</reference>
<keyword evidence="5 6" id="KW-0732">Signal</keyword>
<dbReference type="PANTHER" id="PTHR30532">
    <property type="entry name" value="IRON III DICITRATE-BINDING PERIPLASMIC PROTEIN"/>
    <property type="match status" value="1"/>
</dbReference>
<comment type="subcellular location">
    <subcellularLocation>
        <location evidence="1">Cell envelope</location>
    </subcellularLocation>
</comment>
<dbReference type="Proteomes" id="UP000306223">
    <property type="component" value="Unassembled WGS sequence"/>
</dbReference>
<feature type="domain" description="Fe/B12 periplasmic-binding" evidence="7">
    <location>
        <begin position="42"/>
        <end position="299"/>
    </location>
</feature>
<comment type="similarity">
    <text evidence="2">Belongs to the bacterial solute-binding protein 8 family.</text>
</comment>
<evidence type="ECO:0000313" key="9">
    <source>
        <dbReference type="Proteomes" id="UP000306223"/>
    </source>
</evidence>
<dbReference type="Gene3D" id="3.40.50.1980">
    <property type="entry name" value="Nitrogenase molybdenum iron protein domain"/>
    <property type="match status" value="2"/>
</dbReference>
<protein>
    <submittedName>
        <fullName evidence="8">Siderophore ABC transporter substrate-binding protein</fullName>
    </submittedName>
</protein>
<dbReference type="CDD" id="cd01140">
    <property type="entry name" value="FatB"/>
    <property type="match status" value="1"/>
</dbReference>
<dbReference type="GO" id="GO:0030288">
    <property type="term" value="C:outer membrane-bounded periplasmic space"/>
    <property type="evidence" value="ECO:0007669"/>
    <property type="project" value="TreeGrafter"/>
</dbReference>
<dbReference type="InterPro" id="IPR002491">
    <property type="entry name" value="ABC_transptr_periplasmic_BD"/>
</dbReference>
<dbReference type="Pfam" id="PF01497">
    <property type="entry name" value="Peripla_BP_2"/>
    <property type="match status" value="1"/>
</dbReference>
<dbReference type="AlphaFoldDB" id="A0A4U0QQ65"/>